<evidence type="ECO:0000313" key="3">
    <source>
        <dbReference type="Proteomes" id="UP000199650"/>
    </source>
</evidence>
<dbReference type="InterPro" id="IPR037523">
    <property type="entry name" value="VOC_core"/>
</dbReference>
<dbReference type="STRING" id="1173584.SAMN05444851_2690"/>
<dbReference type="InterPro" id="IPR004360">
    <property type="entry name" value="Glyas_Fos-R_dOase_dom"/>
</dbReference>
<protein>
    <recommendedName>
        <fullName evidence="1">VOC domain-containing protein</fullName>
    </recommendedName>
</protein>
<dbReference type="PANTHER" id="PTHR33993:SF2">
    <property type="entry name" value="VOC DOMAIN-CONTAINING PROTEIN"/>
    <property type="match status" value="1"/>
</dbReference>
<evidence type="ECO:0000259" key="1">
    <source>
        <dbReference type="PROSITE" id="PS51819"/>
    </source>
</evidence>
<dbReference type="InterPro" id="IPR052164">
    <property type="entry name" value="Anthracycline_SecMetBiosynth"/>
</dbReference>
<dbReference type="Pfam" id="PF00903">
    <property type="entry name" value="Glyoxalase"/>
    <property type="match status" value="1"/>
</dbReference>
<dbReference type="EMBL" id="FOJB01000001">
    <property type="protein sequence ID" value="SEW28343.1"/>
    <property type="molecule type" value="Genomic_DNA"/>
</dbReference>
<feature type="domain" description="VOC" evidence="1">
    <location>
        <begin position="6"/>
        <end position="120"/>
    </location>
</feature>
<dbReference type="PANTHER" id="PTHR33993">
    <property type="entry name" value="GLYOXALASE-RELATED"/>
    <property type="match status" value="1"/>
</dbReference>
<dbReference type="RefSeq" id="WP_091432582.1">
    <property type="nucleotide sequence ID" value="NZ_FOJB01000001.1"/>
</dbReference>
<reference evidence="2 3" key="1">
    <citation type="submission" date="2016-10" db="EMBL/GenBank/DDBJ databases">
        <authorList>
            <person name="de Groot N.N."/>
        </authorList>
    </citation>
    <scope>NUCLEOTIDE SEQUENCE [LARGE SCALE GENOMIC DNA]</scope>
    <source>
        <strain evidence="2 3">DSM 29439</strain>
    </source>
</reference>
<dbReference type="PROSITE" id="PS51819">
    <property type="entry name" value="VOC"/>
    <property type="match status" value="1"/>
</dbReference>
<accession>A0A1I0QM52</accession>
<name>A0A1I0QM52_9RHOB</name>
<dbReference type="SUPFAM" id="SSF54593">
    <property type="entry name" value="Glyoxalase/Bleomycin resistance protein/Dihydroxybiphenyl dioxygenase"/>
    <property type="match status" value="1"/>
</dbReference>
<evidence type="ECO:0000313" key="2">
    <source>
        <dbReference type="EMBL" id="SEW28343.1"/>
    </source>
</evidence>
<keyword evidence="3" id="KW-1185">Reference proteome</keyword>
<dbReference type="Gene3D" id="3.10.180.10">
    <property type="entry name" value="2,3-Dihydroxybiphenyl 1,2-Dioxygenase, domain 1"/>
    <property type="match status" value="1"/>
</dbReference>
<dbReference type="OrthoDB" id="9793039at2"/>
<sequence>MDTQPIVVWAEIPVTNLDKAVAFYSEVFQWKMAIDETGPTPMANFSSDMTGVGGHLYAGKPATNGNGPTVHIATPDKLETCAKRCEAAGGTMTGPVIEIPPGRFQYATDPDGNSIGLFEPKG</sequence>
<dbReference type="InterPro" id="IPR029068">
    <property type="entry name" value="Glyas_Bleomycin-R_OHBP_Dase"/>
</dbReference>
<proteinExistence type="predicted"/>
<organism evidence="2 3">
    <name type="scientific">Aliiroseovarius sediminilitoris</name>
    <dbReference type="NCBI Taxonomy" id="1173584"/>
    <lineage>
        <taxon>Bacteria</taxon>
        <taxon>Pseudomonadati</taxon>
        <taxon>Pseudomonadota</taxon>
        <taxon>Alphaproteobacteria</taxon>
        <taxon>Rhodobacterales</taxon>
        <taxon>Paracoccaceae</taxon>
        <taxon>Aliiroseovarius</taxon>
    </lineage>
</organism>
<dbReference type="CDD" id="cd07247">
    <property type="entry name" value="SgaA_N_like"/>
    <property type="match status" value="1"/>
</dbReference>
<dbReference type="AlphaFoldDB" id="A0A1I0QM52"/>
<gene>
    <name evidence="2" type="ORF">SAMN05444851_2690</name>
</gene>
<dbReference type="Proteomes" id="UP000199650">
    <property type="component" value="Unassembled WGS sequence"/>
</dbReference>